<gene>
    <name evidence="3" type="ORF">UFOPK1561_00457</name>
</gene>
<accession>A0A6J6CR00</accession>
<evidence type="ECO:0000313" key="3">
    <source>
        <dbReference type="EMBL" id="CAB4553594.1"/>
    </source>
</evidence>
<dbReference type="EMBL" id="CAEZSZ010000038">
    <property type="protein sequence ID" value="CAB4553594.1"/>
    <property type="molecule type" value="Genomic_DNA"/>
</dbReference>
<dbReference type="PANTHER" id="PTHR34580:SF3">
    <property type="entry name" value="PROTEIN PAFB"/>
    <property type="match status" value="1"/>
</dbReference>
<feature type="domain" description="WYL" evidence="1">
    <location>
        <begin position="48"/>
        <end position="110"/>
    </location>
</feature>
<dbReference type="PROSITE" id="PS52050">
    <property type="entry name" value="WYL"/>
    <property type="match status" value="1"/>
</dbReference>
<dbReference type="InterPro" id="IPR026881">
    <property type="entry name" value="WYL_dom"/>
</dbReference>
<evidence type="ECO:0000259" key="2">
    <source>
        <dbReference type="Pfam" id="PF25583"/>
    </source>
</evidence>
<dbReference type="InterPro" id="IPR057727">
    <property type="entry name" value="WCX_dom"/>
</dbReference>
<dbReference type="AlphaFoldDB" id="A0A6J6CR00"/>
<feature type="domain" description="WCX" evidence="2">
    <location>
        <begin position="149"/>
        <end position="216"/>
    </location>
</feature>
<dbReference type="PANTHER" id="PTHR34580">
    <property type="match status" value="1"/>
</dbReference>
<reference evidence="3" key="1">
    <citation type="submission" date="2020-05" db="EMBL/GenBank/DDBJ databases">
        <authorList>
            <person name="Chiriac C."/>
            <person name="Salcher M."/>
            <person name="Ghai R."/>
            <person name="Kavagutti S V."/>
        </authorList>
    </citation>
    <scope>NUCLEOTIDE SEQUENCE</scope>
</reference>
<proteinExistence type="predicted"/>
<evidence type="ECO:0000259" key="1">
    <source>
        <dbReference type="Pfam" id="PF13280"/>
    </source>
</evidence>
<organism evidence="3">
    <name type="scientific">freshwater metagenome</name>
    <dbReference type="NCBI Taxonomy" id="449393"/>
    <lineage>
        <taxon>unclassified sequences</taxon>
        <taxon>metagenomes</taxon>
        <taxon>ecological metagenomes</taxon>
    </lineage>
</organism>
<dbReference type="InterPro" id="IPR051534">
    <property type="entry name" value="CBASS_pafABC_assoc_protein"/>
</dbReference>
<dbReference type="Pfam" id="PF25583">
    <property type="entry name" value="WCX"/>
    <property type="match status" value="1"/>
</dbReference>
<name>A0A6J6CR00_9ZZZZ</name>
<sequence>MAAKVWSQASLSSDAAKALVRLRGLGVEPAATELIGFAPRIKTHEPSFLALTDAVTESKEVSFSYRKSDGTVSKRNVQPWALQNVDGQWLLQCFDIGQNEHRNFLLKRIVSKVSPIRQNEADVTFATPSAEQLELAYKSLQEHIRDQTCKLSVVKDSAAWFHFHMDDSTAGDDRIITFNYMDLELLAEELREFILDIEVLGPKELIETMRKGLEKVVAEHA</sequence>
<protein>
    <submittedName>
        <fullName evidence="3">Unannotated protein</fullName>
    </submittedName>
</protein>
<dbReference type="Pfam" id="PF13280">
    <property type="entry name" value="WYL"/>
    <property type="match status" value="1"/>
</dbReference>